<comment type="caution">
    <text evidence="3">The sequence shown here is derived from an EMBL/GenBank/DDBJ whole genome shotgun (WGS) entry which is preliminary data.</text>
</comment>
<evidence type="ECO:0000313" key="3">
    <source>
        <dbReference type="EMBL" id="KAG8094678.1"/>
    </source>
</evidence>
<accession>A0A8J6BYU9</accession>
<dbReference type="Proteomes" id="UP000729402">
    <property type="component" value="Unassembled WGS sequence"/>
</dbReference>
<evidence type="ECO:0000256" key="2">
    <source>
        <dbReference type="ARBA" id="ARBA00023134"/>
    </source>
</evidence>
<dbReference type="AlphaFoldDB" id="A0A8J6BYU9"/>
<dbReference type="GO" id="GO:0005525">
    <property type="term" value="F:GTP binding"/>
    <property type="evidence" value="ECO:0007669"/>
    <property type="project" value="UniProtKB-KW"/>
</dbReference>
<dbReference type="Pfam" id="PF08477">
    <property type="entry name" value="Roc"/>
    <property type="match status" value="1"/>
</dbReference>
<name>A0A8J6BYU9_ZIZPA</name>
<sequence>MGALDPTAMGYPTFKIFLIGNGGTRKMTFVKRHITGEFEKRYKSMIRAEVRSLDFHTSHGKVHFCYWDMTG</sequence>
<dbReference type="GO" id="GO:0006606">
    <property type="term" value="P:protein import into nucleus"/>
    <property type="evidence" value="ECO:0007669"/>
    <property type="project" value="TreeGrafter"/>
</dbReference>
<dbReference type="EMBL" id="JAAALK010000080">
    <property type="protein sequence ID" value="KAG8094678.1"/>
    <property type="molecule type" value="Genomic_DNA"/>
</dbReference>
<dbReference type="OrthoDB" id="770405at2759"/>
<evidence type="ECO:0000313" key="4">
    <source>
        <dbReference type="Proteomes" id="UP000729402"/>
    </source>
</evidence>
<reference evidence="3" key="1">
    <citation type="journal article" date="2021" name="bioRxiv">
        <title>Whole Genome Assembly and Annotation of Northern Wild Rice, Zizania palustris L., Supports a Whole Genome Duplication in the Zizania Genus.</title>
        <authorList>
            <person name="Haas M."/>
            <person name="Kono T."/>
            <person name="Macchietto M."/>
            <person name="Millas R."/>
            <person name="McGilp L."/>
            <person name="Shao M."/>
            <person name="Duquette J."/>
            <person name="Hirsch C.N."/>
            <person name="Kimball J."/>
        </authorList>
    </citation>
    <scope>NUCLEOTIDE SEQUENCE</scope>
    <source>
        <tissue evidence="3">Fresh leaf tissue</tissue>
    </source>
</reference>
<keyword evidence="2" id="KW-0342">GTP-binding</keyword>
<dbReference type="InterPro" id="IPR002041">
    <property type="entry name" value="Ran_GTPase"/>
</dbReference>
<protein>
    <recommendedName>
        <fullName evidence="5">GTP-binding nuclear protein</fullName>
    </recommendedName>
</protein>
<dbReference type="GO" id="GO:0005737">
    <property type="term" value="C:cytoplasm"/>
    <property type="evidence" value="ECO:0007669"/>
    <property type="project" value="TreeGrafter"/>
</dbReference>
<dbReference type="GO" id="GO:0005634">
    <property type="term" value="C:nucleus"/>
    <property type="evidence" value="ECO:0007669"/>
    <property type="project" value="TreeGrafter"/>
</dbReference>
<reference evidence="3" key="2">
    <citation type="submission" date="2021-02" db="EMBL/GenBank/DDBJ databases">
        <authorList>
            <person name="Kimball J.A."/>
            <person name="Haas M.W."/>
            <person name="Macchietto M."/>
            <person name="Kono T."/>
            <person name="Duquette J."/>
            <person name="Shao M."/>
        </authorList>
    </citation>
    <scope>NUCLEOTIDE SEQUENCE</scope>
    <source>
        <tissue evidence="3">Fresh leaf tissue</tissue>
    </source>
</reference>
<organism evidence="3 4">
    <name type="scientific">Zizania palustris</name>
    <name type="common">Northern wild rice</name>
    <dbReference type="NCBI Taxonomy" id="103762"/>
    <lineage>
        <taxon>Eukaryota</taxon>
        <taxon>Viridiplantae</taxon>
        <taxon>Streptophyta</taxon>
        <taxon>Embryophyta</taxon>
        <taxon>Tracheophyta</taxon>
        <taxon>Spermatophyta</taxon>
        <taxon>Magnoliopsida</taxon>
        <taxon>Liliopsida</taxon>
        <taxon>Poales</taxon>
        <taxon>Poaceae</taxon>
        <taxon>BOP clade</taxon>
        <taxon>Oryzoideae</taxon>
        <taxon>Oryzeae</taxon>
        <taxon>Zizaniinae</taxon>
        <taxon>Zizania</taxon>
    </lineage>
</organism>
<gene>
    <name evidence="3" type="ORF">GUJ93_ZPchr0012g21743</name>
</gene>
<evidence type="ECO:0008006" key="5">
    <source>
        <dbReference type="Google" id="ProtNLM"/>
    </source>
</evidence>
<keyword evidence="4" id="KW-1185">Reference proteome</keyword>
<dbReference type="GO" id="GO:0000054">
    <property type="term" value="P:ribosomal subunit export from nucleus"/>
    <property type="evidence" value="ECO:0007669"/>
    <property type="project" value="TreeGrafter"/>
</dbReference>
<dbReference type="PANTHER" id="PTHR24071:SF18">
    <property type="entry name" value="GTP-BINDING NUCLEAR PROTEIN RAN-3"/>
    <property type="match status" value="1"/>
</dbReference>
<dbReference type="PANTHER" id="PTHR24071">
    <property type="entry name" value="RAN GTPASE"/>
    <property type="match status" value="1"/>
</dbReference>
<evidence type="ECO:0000256" key="1">
    <source>
        <dbReference type="ARBA" id="ARBA00022741"/>
    </source>
</evidence>
<proteinExistence type="predicted"/>
<dbReference type="GO" id="GO:0003924">
    <property type="term" value="F:GTPase activity"/>
    <property type="evidence" value="ECO:0007669"/>
    <property type="project" value="InterPro"/>
</dbReference>
<keyword evidence="1" id="KW-0547">Nucleotide-binding</keyword>